<feature type="transmembrane region" description="Helical" evidence="1">
    <location>
        <begin position="103"/>
        <end position="120"/>
    </location>
</feature>
<keyword evidence="3" id="KW-1185">Reference proteome</keyword>
<dbReference type="EMBL" id="CP026994">
    <property type="protein sequence ID" value="QLH04659.1"/>
    <property type="molecule type" value="Genomic_DNA"/>
</dbReference>
<dbReference type="RefSeq" id="WP_179361866.1">
    <property type="nucleotide sequence ID" value="NZ_CP026994.1"/>
</dbReference>
<feature type="transmembrane region" description="Helical" evidence="1">
    <location>
        <begin position="45"/>
        <end position="64"/>
    </location>
</feature>
<gene>
    <name evidence="2" type="ORF">C5F49_04550</name>
</gene>
<sequence>MLLKTSIVLSAISIGLLVLYGADVAVAMGSDNHDGFLPLDDMQRGAGLGGPAILLPIIAFFISFKQPSMKLGGLIIVSGVLILIGGLAMVGTPAPEGVERNPIMLFAPAILQIALGAIKIKKS</sequence>
<dbReference type="Proteomes" id="UP000509441">
    <property type="component" value="Chromosome"/>
</dbReference>
<dbReference type="KEGG" id="nox:C5F49_04550"/>
<dbReference type="OrthoDB" id="8758at2157"/>
<accession>A0A7D5R4T7</accession>
<keyword evidence="1" id="KW-1133">Transmembrane helix</keyword>
<keyword evidence="1" id="KW-0472">Membrane</keyword>
<reference evidence="2 3" key="1">
    <citation type="submission" date="2018-02" db="EMBL/GenBank/DDBJ databases">
        <title>Complete genome of Nitrosopumilus oxyclinae HCE1.</title>
        <authorList>
            <person name="Qin W."/>
            <person name="Zheng Y."/>
            <person name="Stahl D.A."/>
        </authorList>
    </citation>
    <scope>NUCLEOTIDE SEQUENCE [LARGE SCALE GENOMIC DNA]</scope>
    <source>
        <strain evidence="2 3">HCE1</strain>
    </source>
</reference>
<evidence type="ECO:0000313" key="3">
    <source>
        <dbReference type="Proteomes" id="UP000509441"/>
    </source>
</evidence>
<evidence type="ECO:0000313" key="2">
    <source>
        <dbReference type="EMBL" id="QLH04659.1"/>
    </source>
</evidence>
<dbReference type="GeneID" id="56061212"/>
<evidence type="ECO:0000256" key="1">
    <source>
        <dbReference type="SAM" id="Phobius"/>
    </source>
</evidence>
<protein>
    <submittedName>
        <fullName evidence="2">Uncharacterized protein</fullName>
    </submittedName>
</protein>
<organism evidence="2 3">
    <name type="scientific">Nitrosopumilus oxyclinae</name>
    <dbReference type="NCBI Taxonomy" id="1959104"/>
    <lineage>
        <taxon>Archaea</taxon>
        <taxon>Nitrososphaerota</taxon>
        <taxon>Nitrososphaeria</taxon>
        <taxon>Nitrosopumilales</taxon>
        <taxon>Nitrosopumilaceae</taxon>
        <taxon>Nitrosopumilus</taxon>
    </lineage>
</organism>
<name>A0A7D5R4T7_9ARCH</name>
<keyword evidence="1" id="KW-0812">Transmembrane</keyword>
<feature type="transmembrane region" description="Helical" evidence="1">
    <location>
        <begin position="71"/>
        <end position="91"/>
    </location>
</feature>
<dbReference type="AlphaFoldDB" id="A0A7D5R4T7"/>
<proteinExistence type="predicted"/>